<keyword evidence="8" id="KW-0732">Signal</keyword>
<evidence type="ECO:0000256" key="7">
    <source>
        <dbReference type="SAM" id="MobiDB-lite"/>
    </source>
</evidence>
<proteinExistence type="inferred from homology"/>
<feature type="region of interest" description="Disordered" evidence="7">
    <location>
        <begin position="232"/>
        <end position="263"/>
    </location>
</feature>
<evidence type="ECO:0000256" key="8">
    <source>
        <dbReference type="SAM" id="SignalP"/>
    </source>
</evidence>
<keyword evidence="6" id="KW-0472">Membrane</keyword>
<feature type="compositionally biased region" description="Basic and acidic residues" evidence="7">
    <location>
        <begin position="515"/>
        <end position="564"/>
    </location>
</feature>
<evidence type="ECO:0000256" key="1">
    <source>
        <dbReference type="ARBA" id="ARBA00004477"/>
    </source>
</evidence>
<dbReference type="GO" id="GO:0006950">
    <property type="term" value="P:response to stress"/>
    <property type="evidence" value="ECO:0007669"/>
    <property type="project" value="UniProtKB-ARBA"/>
</dbReference>
<evidence type="ECO:0000256" key="6">
    <source>
        <dbReference type="ARBA" id="ARBA00023136"/>
    </source>
</evidence>
<feature type="region of interest" description="Disordered" evidence="7">
    <location>
        <begin position="507"/>
        <end position="580"/>
    </location>
</feature>
<evidence type="ECO:0000256" key="4">
    <source>
        <dbReference type="ARBA" id="ARBA00022824"/>
    </source>
</evidence>
<dbReference type="Pfam" id="PF04511">
    <property type="entry name" value="DER1"/>
    <property type="match status" value="1"/>
</dbReference>
<protein>
    <submittedName>
        <fullName evidence="9">Derlin-1.1</fullName>
    </submittedName>
</protein>
<comment type="subcellular location">
    <subcellularLocation>
        <location evidence="1">Endoplasmic reticulum membrane</location>
        <topology evidence="1">Multi-pass membrane protein</topology>
    </subcellularLocation>
</comment>
<dbReference type="GO" id="GO:0005789">
    <property type="term" value="C:endoplasmic reticulum membrane"/>
    <property type="evidence" value="ECO:0007669"/>
    <property type="project" value="UniProtKB-SubCell"/>
</dbReference>
<feature type="compositionally biased region" description="Basic residues" evidence="7">
    <location>
        <begin position="565"/>
        <end position="580"/>
    </location>
</feature>
<evidence type="ECO:0000313" key="9">
    <source>
        <dbReference type="EMBL" id="CEL66552.1"/>
    </source>
</evidence>
<evidence type="ECO:0000256" key="5">
    <source>
        <dbReference type="ARBA" id="ARBA00022989"/>
    </source>
</evidence>
<sequence>MGRRAALSSRCLRHWPGSPPTARCVLALLVLCSAAVSLDPRTVEGLTFRASEGLPSFGGRPRALEGRDNAPLPPTHPFRFSVDETSGRGGTAFHETLKRRWAHDSAGRLPLPTPLLHRARRHPGAPLSLFLGAQPGAPLALAFPRLARSSAHLPSPAARSGTPRFQRARSLLFLDASSRRSAKGKHTRVPREKKPTDLVLLPAKRARGSGIERPVAVLFGLLDAVAWWKKPEQESSSGGGRDLCAQDAEGTDPDALFSEDESATDEGASTAAATAEAFSSPLAAFVVHQWKATPKLTKGYLSIAAALSLLSSFSSSRHFAPSALLFDAEALRRGRELHRLFSSLFFLGPFSLSSLLSFSFVHAYLGGLEVHFQRTHSPGTFHRMLAFALGCTYSLATLKQIPNDHLLQTVCTFLLYIWSKTHPGGEADVYGLCTIPNEYLPFFFLLQNWILEGKIVAADLWGIGVAAGWLLLQQRAQSGKDTGISVLLSPFTSAKVHADSCRVDRHARTLSSTDTSKKRDANGDRLAERQDRPEALESGKGAEQDTKGGTEGHSADEKRSENRLFRRKGGKVSQRRHWKR</sequence>
<keyword evidence="4" id="KW-0256">Endoplasmic reticulum</keyword>
<feature type="chain" id="PRO_5002523184" evidence="8">
    <location>
        <begin position="38"/>
        <end position="580"/>
    </location>
</feature>
<evidence type="ECO:0000256" key="3">
    <source>
        <dbReference type="ARBA" id="ARBA00022692"/>
    </source>
</evidence>
<feature type="compositionally biased region" description="Acidic residues" evidence="7">
    <location>
        <begin position="249"/>
        <end position="263"/>
    </location>
</feature>
<gene>
    <name evidence="9" type="ORF">BN1204_023635</name>
</gene>
<keyword evidence="5" id="KW-1133">Transmembrane helix</keyword>
<keyword evidence="3" id="KW-0812">Transmembrane</keyword>
<feature type="signal peptide" evidence="8">
    <location>
        <begin position="1"/>
        <end position="37"/>
    </location>
</feature>
<dbReference type="PANTHER" id="PTHR11009">
    <property type="entry name" value="DER1-LIKE PROTEIN, DERLIN"/>
    <property type="match status" value="1"/>
</dbReference>
<reference evidence="9" key="1">
    <citation type="journal article" date="2015" name="PLoS ONE">
        <title>Comprehensive Evaluation of Toxoplasma gondii VEG and Neospora caninum LIV Genomes with Tachyzoite Stage Transcriptome and Proteome Defines Novel Transcript Features.</title>
        <authorList>
            <person name="Ramaprasad A."/>
            <person name="Mourier T."/>
            <person name="Naeem R."/>
            <person name="Malas T.B."/>
            <person name="Moussa E."/>
            <person name="Panigrahi A."/>
            <person name="Vermont S.J."/>
            <person name="Otto T.D."/>
            <person name="Wastling J."/>
            <person name="Pain A."/>
        </authorList>
    </citation>
    <scope>NUCLEOTIDE SEQUENCE</scope>
    <source>
        <strain evidence="9">Liverpool</strain>
    </source>
</reference>
<dbReference type="AlphaFoldDB" id="A0A0F7UE05"/>
<name>A0A0F7UE05_NEOCL</name>
<comment type="similarity">
    <text evidence="2">Belongs to the derlin family.</text>
</comment>
<evidence type="ECO:0000256" key="2">
    <source>
        <dbReference type="ARBA" id="ARBA00008917"/>
    </source>
</evidence>
<accession>A0A0F7UE05</accession>
<organism evidence="9">
    <name type="scientific">Neospora caninum (strain Liverpool)</name>
    <dbReference type="NCBI Taxonomy" id="572307"/>
    <lineage>
        <taxon>Eukaryota</taxon>
        <taxon>Sar</taxon>
        <taxon>Alveolata</taxon>
        <taxon>Apicomplexa</taxon>
        <taxon>Conoidasida</taxon>
        <taxon>Coccidia</taxon>
        <taxon>Eucoccidiorida</taxon>
        <taxon>Eimeriorina</taxon>
        <taxon>Sarcocystidae</taxon>
        <taxon>Neospora</taxon>
    </lineage>
</organism>
<dbReference type="EMBL" id="LN714481">
    <property type="protein sequence ID" value="CEL66552.1"/>
    <property type="molecule type" value="Genomic_DNA"/>
</dbReference>
<dbReference type="InterPro" id="IPR007599">
    <property type="entry name" value="DER1"/>
</dbReference>